<proteinExistence type="predicted"/>
<comment type="caution">
    <text evidence="7">The sequence shown here is derived from an EMBL/GenBank/DDBJ whole genome shotgun (WGS) entry which is preliminary data.</text>
</comment>
<evidence type="ECO:0000256" key="5">
    <source>
        <dbReference type="ARBA" id="ARBA00023136"/>
    </source>
</evidence>
<keyword evidence="8" id="KW-1185">Reference proteome</keyword>
<evidence type="ECO:0000256" key="3">
    <source>
        <dbReference type="ARBA" id="ARBA00022692"/>
    </source>
</evidence>
<dbReference type="Proteomes" id="UP000596739">
    <property type="component" value="Unassembled WGS sequence"/>
</dbReference>
<protein>
    <submittedName>
        <fullName evidence="7">DUF2156 domain-containing protein</fullName>
    </submittedName>
</protein>
<keyword evidence="3" id="KW-0812">Transmembrane</keyword>
<dbReference type="InterPro" id="IPR051211">
    <property type="entry name" value="PG_lysyltransferase"/>
</dbReference>
<dbReference type="RefSeq" id="WP_200272336.1">
    <property type="nucleotide sequence ID" value="NZ_JAENHN010000051.1"/>
</dbReference>
<evidence type="ECO:0000256" key="1">
    <source>
        <dbReference type="ARBA" id="ARBA00004651"/>
    </source>
</evidence>
<name>A0ABS1ETT3_9CLOT</name>
<accession>A0ABS1ETT3</accession>
<evidence type="ECO:0000259" key="6">
    <source>
        <dbReference type="Pfam" id="PF09924"/>
    </source>
</evidence>
<evidence type="ECO:0000256" key="4">
    <source>
        <dbReference type="ARBA" id="ARBA00022989"/>
    </source>
</evidence>
<keyword evidence="2" id="KW-1003">Cell membrane</keyword>
<dbReference type="Pfam" id="PF09924">
    <property type="entry name" value="LPG_synthase_C"/>
    <property type="match status" value="1"/>
</dbReference>
<sequence length="368" mass="42398">MEQFLNGSKGYEINDFTGSNNLTRSYAAKLVERYGKDSLAYLTLEQDKEYFFASNTEGFIAYKVIDNIAICMGNPIYEEGTLDILYKEFMDFLKKKRYKVCFCSISKEISMFLNQYGLSISKYGEEALIDLSTYELKGSSTSKLRQKLRRADKSGISVIEYNPKSCKDYELEEKINLISEKWISNKNGKMGFSLGDLNFDEPLGRRYFVAVDEMENLHTILMFSPFEQGEGYFLDVMRRNFDAVPGVMEKSIIDAIMKMKDEGVKVVSLGLAALAGIEVNEGNCTTLEKGMNYMYKNFNKDYDFKKLHDYKKKFAPSLWNSRYIAHEASLSPIKVAYVMIKARKGEGVWWTLLKGLWETRKILSVKFK</sequence>
<evidence type="ECO:0000313" key="8">
    <source>
        <dbReference type="Proteomes" id="UP000596739"/>
    </source>
</evidence>
<feature type="domain" description="Phosphatidylglycerol lysyltransferase C-terminal" evidence="6">
    <location>
        <begin position="29"/>
        <end position="325"/>
    </location>
</feature>
<keyword evidence="4" id="KW-1133">Transmembrane helix</keyword>
<dbReference type="PANTHER" id="PTHR34697">
    <property type="entry name" value="PHOSPHATIDYLGLYCEROL LYSYLTRANSFERASE"/>
    <property type="match status" value="1"/>
</dbReference>
<evidence type="ECO:0000256" key="2">
    <source>
        <dbReference type="ARBA" id="ARBA00022475"/>
    </source>
</evidence>
<comment type="subcellular location">
    <subcellularLocation>
        <location evidence="1">Cell membrane</location>
        <topology evidence="1">Multi-pass membrane protein</topology>
    </subcellularLocation>
</comment>
<organism evidence="7 8">
    <name type="scientific">Clostridium yunnanense</name>
    <dbReference type="NCBI Taxonomy" id="2800325"/>
    <lineage>
        <taxon>Bacteria</taxon>
        <taxon>Bacillati</taxon>
        <taxon>Bacillota</taxon>
        <taxon>Clostridia</taxon>
        <taxon>Eubacteriales</taxon>
        <taxon>Clostridiaceae</taxon>
        <taxon>Clostridium</taxon>
    </lineage>
</organism>
<evidence type="ECO:0000313" key="7">
    <source>
        <dbReference type="EMBL" id="MBK1812799.1"/>
    </source>
</evidence>
<dbReference type="InterPro" id="IPR024320">
    <property type="entry name" value="LPG_synthase_C"/>
</dbReference>
<keyword evidence="5" id="KW-0472">Membrane</keyword>
<reference evidence="8" key="1">
    <citation type="submission" date="2021-01" db="EMBL/GenBank/DDBJ databases">
        <title>Genome public.</title>
        <authorList>
            <person name="Liu C."/>
            <person name="Sun Q."/>
        </authorList>
    </citation>
    <scope>NUCLEOTIDE SEQUENCE [LARGE SCALE GENOMIC DNA]</scope>
    <source>
        <strain evidence="8">YIM B02505</strain>
    </source>
</reference>
<dbReference type="PANTHER" id="PTHR34697:SF2">
    <property type="entry name" value="PHOSPHATIDYLGLYCEROL LYSYLTRANSFERASE"/>
    <property type="match status" value="1"/>
</dbReference>
<gene>
    <name evidence="7" type="ORF">JHL18_19435</name>
</gene>
<dbReference type="EMBL" id="JAENHN010000051">
    <property type="protein sequence ID" value="MBK1812799.1"/>
    <property type="molecule type" value="Genomic_DNA"/>
</dbReference>